<accession>A0A9P6XAC2</accession>
<organism evidence="8 9">
    <name type="scientific">Rhizopus oryzae</name>
    <name type="common">Mucormycosis agent</name>
    <name type="synonym">Rhizopus arrhizus var. delemar</name>
    <dbReference type="NCBI Taxonomy" id="64495"/>
    <lineage>
        <taxon>Eukaryota</taxon>
        <taxon>Fungi</taxon>
        <taxon>Fungi incertae sedis</taxon>
        <taxon>Mucoromycota</taxon>
        <taxon>Mucoromycotina</taxon>
        <taxon>Mucoromycetes</taxon>
        <taxon>Mucorales</taxon>
        <taxon>Mucorineae</taxon>
        <taxon>Rhizopodaceae</taxon>
        <taxon>Rhizopus</taxon>
    </lineage>
</organism>
<dbReference type="AlphaFoldDB" id="A0A9P6XAC2"/>
<dbReference type="GO" id="GO:0005975">
    <property type="term" value="P:carbohydrate metabolic process"/>
    <property type="evidence" value="ECO:0007669"/>
    <property type="project" value="InterPro"/>
</dbReference>
<dbReference type="PANTHER" id="PTHR46471:SF9">
    <property type="entry name" value="CHITIN DEACETYLASE"/>
    <property type="match status" value="1"/>
</dbReference>
<reference evidence="8" key="1">
    <citation type="journal article" date="2020" name="Microb. Genom.">
        <title>Genetic diversity of clinical and environmental Mucorales isolates obtained from an investigation of mucormycosis cases among solid organ transplant recipients.</title>
        <authorList>
            <person name="Nguyen M.H."/>
            <person name="Kaul D."/>
            <person name="Muto C."/>
            <person name="Cheng S.J."/>
            <person name="Richter R.A."/>
            <person name="Bruno V.M."/>
            <person name="Liu G."/>
            <person name="Beyhan S."/>
            <person name="Sundermann A.J."/>
            <person name="Mounaud S."/>
            <person name="Pasculle A.W."/>
            <person name="Nierman W.C."/>
            <person name="Driscoll E."/>
            <person name="Cumbie R."/>
            <person name="Clancy C.J."/>
            <person name="Dupont C.L."/>
        </authorList>
    </citation>
    <scope>NUCLEOTIDE SEQUENCE</scope>
    <source>
        <strain evidence="8">GL11</strain>
    </source>
</reference>
<keyword evidence="3 6" id="KW-0732">Signal</keyword>
<dbReference type="GO" id="GO:0046872">
    <property type="term" value="F:metal ion binding"/>
    <property type="evidence" value="ECO:0007669"/>
    <property type="project" value="UniProtKB-KW"/>
</dbReference>
<protein>
    <recommendedName>
        <fullName evidence="7">NodB homology domain-containing protein</fullName>
    </recommendedName>
</protein>
<dbReference type="Gene3D" id="3.20.20.370">
    <property type="entry name" value="Glycoside hydrolase/deacetylase"/>
    <property type="match status" value="1"/>
</dbReference>
<evidence type="ECO:0000256" key="4">
    <source>
        <dbReference type="ARBA" id="ARBA00022801"/>
    </source>
</evidence>
<dbReference type="GO" id="GO:0016810">
    <property type="term" value="F:hydrolase activity, acting on carbon-nitrogen (but not peptide) bonds"/>
    <property type="evidence" value="ECO:0007669"/>
    <property type="project" value="InterPro"/>
</dbReference>
<evidence type="ECO:0000259" key="7">
    <source>
        <dbReference type="PROSITE" id="PS51677"/>
    </source>
</evidence>
<evidence type="ECO:0000313" key="9">
    <source>
        <dbReference type="Proteomes" id="UP000716291"/>
    </source>
</evidence>
<comment type="caution">
    <text evidence="8">The sequence shown here is derived from an EMBL/GenBank/DDBJ whole genome shotgun (WGS) entry which is preliminary data.</text>
</comment>
<dbReference type="InterPro" id="IPR011330">
    <property type="entry name" value="Glyco_hydro/deAcase_b/a-brl"/>
</dbReference>
<keyword evidence="4" id="KW-0378">Hydrolase</keyword>
<feature type="domain" description="NodB homology" evidence="7">
    <location>
        <begin position="38"/>
        <end position="240"/>
    </location>
</feature>
<dbReference type="SUPFAM" id="SSF88713">
    <property type="entry name" value="Glycoside hydrolase/deacetylase"/>
    <property type="match status" value="1"/>
</dbReference>
<evidence type="ECO:0000256" key="2">
    <source>
        <dbReference type="ARBA" id="ARBA00022723"/>
    </source>
</evidence>
<evidence type="ECO:0000256" key="6">
    <source>
        <dbReference type="SAM" id="SignalP"/>
    </source>
</evidence>
<sequence>MRFTLLASLAAIATAVSASPIEKRAVKAKVYTTCSVPGTMALTFDDGPYEYTWALADTLRAKGVTATFFMNGNNWVNVETQSVKTPAGVKTYKQVIKHVYDKGHQIASHTYSHKELGGLSTAEVKSEMTKLDKIFKSVIGKSPLYMRPPSGSYDDNTLAALGSLGYKVILWDIDSNDWRYKDISSLSNEQANYKSVIDKDSKKNPHGHIALQHDVHKKTVTKLVPWVISYVKSKKNYKFVSVAECLGQSKTSAYKTSK</sequence>
<keyword evidence="2" id="KW-0479">Metal-binding</keyword>
<name>A0A9P6XAC2_RHIOR</name>
<feature type="chain" id="PRO_5040430724" description="NodB homology domain-containing protein" evidence="6">
    <location>
        <begin position="19"/>
        <end position="258"/>
    </location>
</feature>
<dbReference type="CDD" id="cd10951">
    <property type="entry name" value="CE4_ClCDA_like"/>
    <property type="match status" value="1"/>
</dbReference>
<evidence type="ECO:0000313" key="8">
    <source>
        <dbReference type="EMBL" id="KAG1309090.1"/>
    </source>
</evidence>
<gene>
    <name evidence="8" type="ORF">G6F64_005571</name>
</gene>
<comment type="cofactor">
    <cofactor evidence="1">
        <name>Co(2+)</name>
        <dbReference type="ChEBI" id="CHEBI:48828"/>
    </cofactor>
</comment>
<dbReference type="Proteomes" id="UP000716291">
    <property type="component" value="Unassembled WGS sequence"/>
</dbReference>
<evidence type="ECO:0000256" key="3">
    <source>
        <dbReference type="ARBA" id="ARBA00022729"/>
    </source>
</evidence>
<dbReference type="OrthoDB" id="2125469at2759"/>
<dbReference type="EMBL" id="JAANQT010000686">
    <property type="protein sequence ID" value="KAG1309090.1"/>
    <property type="molecule type" value="Genomic_DNA"/>
</dbReference>
<dbReference type="InterPro" id="IPR002509">
    <property type="entry name" value="NODB_dom"/>
</dbReference>
<keyword evidence="9" id="KW-1185">Reference proteome</keyword>
<proteinExistence type="predicted"/>
<dbReference type="PANTHER" id="PTHR46471">
    <property type="entry name" value="CHITIN DEACETYLASE"/>
    <property type="match status" value="1"/>
</dbReference>
<keyword evidence="5" id="KW-0119">Carbohydrate metabolism</keyword>
<dbReference type="Pfam" id="PF01522">
    <property type="entry name" value="Polysacc_deac_1"/>
    <property type="match status" value="1"/>
</dbReference>
<dbReference type="PROSITE" id="PS51677">
    <property type="entry name" value="NODB"/>
    <property type="match status" value="1"/>
</dbReference>
<feature type="signal peptide" evidence="6">
    <location>
        <begin position="1"/>
        <end position="18"/>
    </location>
</feature>
<evidence type="ECO:0000256" key="5">
    <source>
        <dbReference type="ARBA" id="ARBA00023277"/>
    </source>
</evidence>
<evidence type="ECO:0000256" key="1">
    <source>
        <dbReference type="ARBA" id="ARBA00001941"/>
    </source>
</evidence>